<dbReference type="STRING" id="503106.A0A218YVA0"/>
<evidence type="ECO:0000256" key="4">
    <source>
        <dbReference type="ARBA" id="ARBA00022729"/>
    </source>
</evidence>
<dbReference type="EC" id="3.1.1.-" evidence="8"/>
<protein>
    <recommendedName>
        <fullName evidence="8">Carboxylic ester hydrolase</fullName>
        <ecNumber evidence="8">3.1.1.-</ecNumber>
    </recommendedName>
</protein>
<dbReference type="PANTHER" id="PTHR33938:SF8">
    <property type="entry name" value="CARBOXYLIC ESTER HYDROLASE"/>
    <property type="match status" value="1"/>
</dbReference>
<dbReference type="InterPro" id="IPR029058">
    <property type="entry name" value="AB_hydrolase_fold"/>
</dbReference>
<accession>A0A218YVA0</accession>
<evidence type="ECO:0000256" key="6">
    <source>
        <dbReference type="ARBA" id="ARBA00022837"/>
    </source>
</evidence>
<dbReference type="PANTHER" id="PTHR33938">
    <property type="entry name" value="FERULOYL ESTERASE B-RELATED"/>
    <property type="match status" value="1"/>
</dbReference>
<comment type="caution">
    <text evidence="10">The sequence shown here is derived from an EMBL/GenBank/DDBJ whole genome shotgun (WGS) entry which is preliminary data.</text>
</comment>
<dbReference type="GO" id="GO:0030600">
    <property type="term" value="F:feruloyl esterase activity"/>
    <property type="evidence" value="ECO:0007669"/>
    <property type="project" value="UniProtKB-ARBA"/>
</dbReference>
<comment type="similarity">
    <text evidence="1 8">Belongs to the tannase family.</text>
</comment>
<dbReference type="OrthoDB" id="3039123at2759"/>
<proteinExistence type="inferred from homology"/>
<evidence type="ECO:0000256" key="7">
    <source>
        <dbReference type="ARBA" id="ARBA00023157"/>
    </source>
</evidence>
<dbReference type="SUPFAM" id="SSF53474">
    <property type="entry name" value="alpha/beta-Hydrolases"/>
    <property type="match status" value="1"/>
</dbReference>
<keyword evidence="9" id="KW-0175">Coiled coil</keyword>
<sequence>MPSFLSTLFAAALAVNSFAAAGDCKAPAFDFPILPGAEFVTLRTTEVTDYPHSDGSASLSFCNVTLTYTHPLQRDFITVQVWLPTKNWNGRFLGTGGSAYATGVFDEALAPAIELGYSAASTDGGHKFEELSAESWAHASPGNINLYLLQDFASVSLNEMTIIGKVISEKYYSMKPKYSYWDGCSTGGRQGLMMAQRYPTGYDGILAGAPAINWPSFVVAEYWPQFIMNQLNAYPSECELESLTAAAIAACDGNDGHVDGIISAPNLCHYDPLTAVNRLTICSDGSRRLISHAAAIVAKEAWTGPTKATGERLWFGLSYDAPLTGLANTISRNNVTRGSPFPVSADWIRLFVKKDSSFSLTSITQRDYENIFHASNQEFTSIIGTDDPDLSQFRDAGGKIITWHGLADELIFPNGTTNYYDRVAALDPKVRDYMRFFQAPGVGHCGGGVGPMPIRALDALVNWVENGKAPETLDARARDIARKSAGNPSQDFSIPEKEFIAQEKHQGTVKFQADPLKYHERDSESTNDMLVQIQGLQNALAQEQNAHGSSKTHLSHSKSKLRTFEASLADFRTQESRNLSPEAVQSIMQPLRSSYAKEVTVHKCCQLRLASAKATLMNLRNSIAEDRLLKRAIGARKKADTECSLQLFQTSLENERKALQICRQELVTAETRANEQSNNNSIHPKKLADLEIKKELQKGLVDIGIVASFAYWESAKKYCDSNGNWFQDRGSNVKSKSFIANAAKQ</sequence>
<dbReference type="Proteomes" id="UP000242519">
    <property type="component" value="Unassembled WGS sequence"/>
</dbReference>
<evidence type="ECO:0000313" key="10">
    <source>
        <dbReference type="EMBL" id="OWO98529.1"/>
    </source>
</evidence>
<feature type="signal peptide" evidence="8">
    <location>
        <begin position="1"/>
        <end position="21"/>
    </location>
</feature>
<keyword evidence="2" id="KW-0719">Serine esterase</keyword>
<dbReference type="Pfam" id="PF07519">
    <property type="entry name" value="Tannase"/>
    <property type="match status" value="1"/>
</dbReference>
<evidence type="ECO:0000256" key="1">
    <source>
        <dbReference type="ARBA" id="ARBA00006249"/>
    </source>
</evidence>
<dbReference type="InParanoid" id="A0A218YVA0"/>
<dbReference type="EMBL" id="MZNU01000391">
    <property type="protein sequence ID" value="OWO98529.1"/>
    <property type="molecule type" value="Genomic_DNA"/>
</dbReference>
<dbReference type="AlphaFoldDB" id="A0A218YVA0"/>
<evidence type="ECO:0000313" key="11">
    <source>
        <dbReference type="Proteomes" id="UP000242519"/>
    </source>
</evidence>
<dbReference type="InterPro" id="IPR011118">
    <property type="entry name" value="Tannase/feruloyl_esterase"/>
</dbReference>
<evidence type="ECO:0000256" key="9">
    <source>
        <dbReference type="SAM" id="Coils"/>
    </source>
</evidence>
<name>A0A218YVA0_9HELO</name>
<feature type="chain" id="PRO_5011833780" description="Carboxylic ester hydrolase" evidence="8">
    <location>
        <begin position="22"/>
        <end position="745"/>
    </location>
</feature>
<feature type="coiled-coil region" evidence="9">
    <location>
        <begin position="652"/>
        <end position="679"/>
    </location>
</feature>
<keyword evidence="6" id="KW-0106">Calcium</keyword>
<keyword evidence="7" id="KW-1015">Disulfide bond</keyword>
<keyword evidence="5 8" id="KW-0378">Hydrolase</keyword>
<keyword evidence="11" id="KW-1185">Reference proteome</keyword>
<keyword evidence="4 8" id="KW-0732">Signal</keyword>
<organism evidence="10 11">
    <name type="scientific">Diplocarpon coronariae</name>
    <dbReference type="NCBI Taxonomy" id="2795749"/>
    <lineage>
        <taxon>Eukaryota</taxon>
        <taxon>Fungi</taxon>
        <taxon>Dikarya</taxon>
        <taxon>Ascomycota</taxon>
        <taxon>Pezizomycotina</taxon>
        <taxon>Leotiomycetes</taxon>
        <taxon>Helotiales</taxon>
        <taxon>Drepanopezizaceae</taxon>
        <taxon>Diplocarpon</taxon>
    </lineage>
</organism>
<gene>
    <name evidence="10" type="ORF">B2J93_2264</name>
</gene>
<dbReference type="GO" id="GO:0046872">
    <property type="term" value="F:metal ion binding"/>
    <property type="evidence" value="ECO:0007669"/>
    <property type="project" value="UniProtKB-KW"/>
</dbReference>
<evidence type="ECO:0000256" key="8">
    <source>
        <dbReference type="RuleBase" id="RU361238"/>
    </source>
</evidence>
<keyword evidence="3" id="KW-0479">Metal-binding</keyword>
<reference evidence="10 11" key="1">
    <citation type="submission" date="2017-04" db="EMBL/GenBank/DDBJ databases">
        <title>Draft genome sequence of Marssonina coronaria NL1: causal agent of apple blotch.</title>
        <authorList>
            <person name="Cheng Q."/>
        </authorList>
    </citation>
    <scope>NUCLEOTIDE SEQUENCE [LARGE SCALE GENOMIC DNA]</scope>
    <source>
        <strain evidence="10 11">NL1</strain>
    </source>
</reference>
<evidence type="ECO:0000256" key="2">
    <source>
        <dbReference type="ARBA" id="ARBA00022487"/>
    </source>
</evidence>
<evidence type="ECO:0000256" key="5">
    <source>
        <dbReference type="ARBA" id="ARBA00022801"/>
    </source>
</evidence>
<evidence type="ECO:0000256" key="3">
    <source>
        <dbReference type="ARBA" id="ARBA00022723"/>
    </source>
</evidence>